<dbReference type="AlphaFoldDB" id="A0A183DCW4"/>
<reference evidence="2 3" key="2">
    <citation type="submission" date="2018-11" db="EMBL/GenBank/DDBJ databases">
        <authorList>
            <consortium name="Pathogen Informatics"/>
        </authorList>
    </citation>
    <scope>NUCLEOTIDE SEQUENCE [LARGE SCALE GENOMIC DNA]</scope>
</reference>
<proteinExistence type="predicted"/>
<dbReference type="OrthoDB" id="5858182at2759"/>
<sequence>MKKDPARTKRAIQRAAESKLLGKYNVICSKGDFNYITHTTEYCEASSRHNTCYAFKSG</sequence>
<evidence type="ECO:0000313" key="3">
    <source>
        <dbReference type="Proteomes" id="UP000271098"/>
    </source>
</evidence>
<protein>
    <submittedName>
        <fullName evidence="4">Ground-like domain-containing protein</fullName>
    </submittedName>
</protein>
<dbReference type="Proteomes" id="UP000271098">
    <property type="component" value="Unassembled WGS sequence"/>
</dbReference>
<evidence type="ECO:0000313" key="4">
    <source>
        <dbReference type="WBParaSite" id="GPUH_0000656401-mRNA-1"/>
    </source>
</evidence>
<evidence type="ECO:0000313" key="2">
    <source>
        <dbReference type="EMBL" id="VDK55139.1"/>
    </source>
</evidence>
<name>A0A183DCW4_9BILA</name>
<dbReference type="WBParaSite" id="GPUH_0000656401-mRNA-1">
    <property type="protein sequence ID" value="GPUH_0000656401-mRNA-1"/>
    <property type="gene ID" value="GPUH_0000656401"/>
</dbReference>
<reference evidence="4" key="1">
    <citation type="submission" date="2016-06" db="UniProtKB">
        <authorList>
            <consortium name="WormBaseParasite"/>
        </authorList>
    </citation>
    <scope>IDENTIFICATION</scope>
</reference>
<evidence type="ECO:0000259" key="1">
    <source>
        <dbReference type="Pfam" id="PF04155"/>
    </source>
</evidence>
<dbReference type="EMBL" id="UYRT01015614">
    <property type="protein sequence ID" value="VDK55139.1"/>
    <property type="molecule type" value="Genomic_DNA"/>
</dbReference>
<organism evidence="4">
    <name type="scientific">Gongylonema pulchrum</name>
    <dbReference type="NCBI Taxonomy" id="637853"/>
    <lineage>
        <taxon>Eukaryota</taxon>
        <taxon>Metazoa</taxon>
        <taxon>Ecdysozoa</taxon>
        <taxon>Nematoda</taxon>
        <taxon>Chromadorea</taxon>
        <taxon>Rhabditida</taxon>
        <taxon>Spirurina</taxon>
        <taxon>Spiruromorpha</taxon>
        <taxon>Spiruroidea</taxon>
        <taxon>Gongylonematidae</taxon>
        <taxon>Gongylonema</taxon>
    </lineage>
</organism>
<feature type="domain" description="Ground-like" evidence="1">
    <location>
        <begin position="1"/>
        <end position="55"/>
    </location>
</feature>
<gene>
    <name evidence="2" type="ORF">GPUH_LOCUS6557</name>
</gene>
<dbReference type="Pfam" id="PF04155">
    <property type="entry name" value="Ground-like"/>
    <property type="match status" value="1"/>
</dbReference>
<dbReference type="InterPro" id="IPR007284">
    <property type="entry name" value="Ground-like_dom"/>
</dbReference>
<keyword evidence="3" id="KW-1185">Reference proteome</keyword>
<accession>A0A183DCW4</accession>